<keyword evidence="3" id="KW-1185">Reference proteome</keyword>
<dbReference type="Proteomes" id="UP001157114">
    <property type="component" value="Unassembled WGS sequence"/>
</dbReference>
<dbReference type="RefSeq" id="WP_284238671.1">
    <property type="nucleotide sequence ID" value="NZ_BSSQ01000010.1"/>
</dbReference>
<dbReference type="SUPFAM" id="SSF52743">
    <property type="entry name" value="Subtilisin-like"/>
    <property type="match status" value="1"/>
</dbReference>
<gene>
    <name evidence="2" type="ORF">MU1_22580</name>
</gene>
<reference evidence="2 3" key="1">
    <citation type="submission" date="2023-03" db="EMBL/GenBank/DDBJ databases">
        <title>Draft genome sequence of the bacteria which degrade cell wall of Tricholomamatutake.</title>
        <authorList>
            <person name="Konishi Y."/>
            <person name="Fukuta Y."/>
            <person name="Shirasaka N."/>
        </authorList>
    </citation>
    <scope>NUCLEOTIDE SEQUENCE [LARGE SCALE GENOMIC DNA]</scope>
    <source>
        <strain evidence="3">mu1</strain>
    </source>
</reference>
<proteinExistence type="predicted"/>
<evidence type="ECO:0000313" key="2">
    <source>
        <dbReference type="EMBL" id="GLX67913.1"/>
    </source>
</evidence>
<evidence type="ECO:0000259" key="1">
    <source>
        <dbReference type="Pfam" id="PF00082"/>
    </source>
</evidence>
<dbReference type="Pfam" id="PF00082">
    <property type="entry name" value="Peptidase_S8"/>
    <property type="match status" value="1"/>
</dbReference>
<dbReference type="Gene3D" id="3.40.50.200">
    <property type="entry name" value="Peptidase S8/S53 domain"/>
    <property type="match status" value="1"/>
</dbReference>
<feature type="domain" description="Peptidase S8/S53" evidence="1">
    <location>
        <begin position="68"/>
        <end position="291"/>
    </location>
</feature>
<comment type="caution">
    <text evidence="2">The sequence shown here is derived from an EMBL/GenBank/DDBJ whole genome shotgun (WGS) entry which is preliminary data.</text>
</comment>
<dbReference type="InterPro" id="IPR000209">
    <property type="entry name" value="Peptidase_S8/S53_dom"/>
</dbReference>
<accession>A0ABQ6GCE8</accession>
<dbReference type="InterPro" id="IPR036852">
    <property type="entry name" value="Peptidase_S8/S53_dom_sf"/>
</dbReference>
<dbReference type="EMBL" id="BSSQ01000010">
    <property type="protein sequence ID" value="GLX67913.1"/>
    <property type="molecule type" value="Genomic_DNA"/>
</dbReference>
<sequence>MCIEPSWMRLGFTAPPDQVSGQGIGIIIIDDLSPHPAISHLAGCLKYVVVDDDSIICRNIAEQQYDPKLLDHGIHGLMTVLTLAHQPFYSNGLIHTGIASGGNFIVLSHGAFKDGEGERLKRGVDWILANYSHWNIRLILSLGWHAQDDKVLLEETKYNPTVQALEAVTRQGIMVICANGNSDIVTILPPREYFAVGGFNDQGSSDPKRRIPYPGEPYGYNGDGYYRPDIRAPRTRILIPYCEGDADENQHSLYTGTSAASTLIAGACMNLLSRFPNLETSTLRNALVDNGDLLIGDNNIARIINAERAASAISKGITCMPKEEDAFLDQTGLTERAIHLSRKIRNGELTREILWDVSNDPSPLIRKIAVYALKEPASPSERASYWDRFYLEQEDSVRSWFLYGLLQNSDKTELHHWIPLASSPHWTIRWCVSDFLSKFSDLPQLVKTHDPNQVLHYACHVKEWFELQR</sequence>
<protein>
    <recommendedName>
        <fullName evidence="1">Peptidase S8/S53 domain-containing protein</fullName>
    </recommendedName>
</protein>
<name>A0ABQ6GCE8_9BACL</name>
<evidence type="ECO:0000313" key="3">
    <source>
        <dbReference type="Proteomes" id="UP001157114"/>
    </source>
</evidence>
<organism evidence="2 3">
    <name type="scientific">Paenibacillus glycanilyticus</name>
    <dbReference type="NCBI Taxonomy" id="126569"/>
    <lineage>
        <taxon>Bacteria</taxon>
        <taxon>Bacillati</taxon>
        <taxon>Bacillota</taxon>
        <taxon>Bacilli</taxon>
        <taxon>Bacillales</taxon>
        <taxon>Paenibacillaceae</taxon>
        <taxon>Paenibacillus</taxon>
    </lineage>
</organism>